<sequence length="210" mass="23822">MKKLLLSLMSLTVTISAVATVIACDKNKNTNSGGNEKPNPDPTPTPEPTPPVDPENKYEITFENYIKKFKYPIHWNDTPVGNPIHNLDWDRDEIYLNDTINEITDEIILNGGKWKDFFGTTESNYLKISNINETETQNEDYDGFYDVELTQSGIEAIKIINYGGIYTKQLGFTWDTNDLNIISKASAEAKKLKITGSIRVYFVFQDPINV</sequence>
<feature type="region of interest" description="Disordered" evidence="1">
    <location>
        <begin position="26"/>
        <end position="56"/>
    </location>
</feature>
<dbReference type="PROSITE" id="PS51257">
    <property type="entry name" value="PROKAR_LIPOPROTEIN"/>
    <property type="match status" value="1"/>
</dbReference>
<evidence type="ECO:0000313" key="4">
    <source>
        <dbReference type="Proteomes" id="UP000237865"/>
    </source>
</evidence>
<evidence type="ECO:0000256" key="2">
    <source>
        <dbReference type="SAM" id="SignalP"/>
    </source>
</evidence>
<feature type="chain" id="PRO_5015447207" description="Lipoprotein" evidence="2">
    <location>
        <begin position="20"/>
        <end position="210"/>
    </location>
</feature>
<name>A0A2S5RF99_9MOLU</name>
<reference evidence="3 4" key="1">
    <citation type="submission" date="2017-11" db="EMBL/GenBank/DDBJ databases">
        <title>Genome sequence of Entomoplasma lucivorax PIPN-2 (ATCC 49196).</title>
        <authorList>
            <person name="Lo W.-S."/>
            <person name="Gasparich G.E."/>
            <person name="Kuo C.-H."/>
        </authorList>
    </citation>
    <scope>NUCLEOTIDE SEQUENCE [LARGE SCALE GENOMIC DNA]</scope>
    <source>
        <strain evidence="3 4">PIPN-2</strain>
    </source>
</reference>
<evidence type="ECO:0000313" key="3">
    <source>
        <dbReference type="EMBL" id="PPE05968.1"/>
    </source>
</evidence>
<dbReference type="EMBL" id="PHNE01000001">
    <property type="protein sequence ID" value="PPE05968.1"/>
    <property type="molecule type" value="Genomic_DNA"/>
</dbReference>
<keyword evidence="4" id="KW-1185">Reference proteome</keyword>
<accession>A0A2S5RF99</accession>
<gene>
    <name evidence="3" type="ORF">ELUCI_v1c02590</name>
</gene>
<evidence type="ECO:0000256" key="1">
    <source>
        <dbReference type="SAM" id="MobiDB-lite"/>
    </source>
</evidence>
<organism evidence="3 4">
    <name type="scientific">Williamsoniiplasma lucivorax</name>
    <dbReference type="NCBI Taxonomy" id="209274"/>
    <lineage>
        <taxon>Bacteria</taxon>
        <taxon>Bacillati</taxon>
        <taxon>Mycoplasmatota</taxon>
        <taxon>Mollicutes</taxon>
        <taxon>Entomoplasmatales</taxon>
        <taxon>Williamsoniiplasma</taxon>
    </lineage>
</organism>
<dbReference type="AlphaFoldDB" id="A0A2S5RF99"/>
<keyword evidence="2" id="KW-0732">Signal</keyword>
<dbReference type="Proteomes" id="UP000237865">
    <property type="component" value="Unassembled WGS sequence"/>
</dbReference>
<feature type="compositionally biased region" description="Pro residues" evidence="1">
    <location>
        <begin position="40"/>
        <end position="53"/>
    </location>
</feature>
<protein>
    <recommendedName>
        <fullName evidence="5">Lipoprotein</fullName>
    </recommendedName>
</protein>
<dbReference type="RefSeq" id="WP_028126902.1">
    <property type="nucleotide sequence ID" value="NZ_PHNE01000001.1"/>
</dbReference>
<evidence type="ECO:0008006" key="5">
    <source>
        <dbReference type="Google" id="ProtNLM"/>
    </source>
</evidence>
<feature type="signal peptide" evidence="2">
    <location>
        <begin position="1"/>
        <end position="19"/>
    </location>
</feature>
<comment type="caution">
    <text evidence="3">The sequence shown here is derived from an EMBL/GenBank/DDBJ whole genome shotgun (WGS) entry which is preliminary data.</text>
</comment>
<proteinExistence type="predicted"/>